<reference evidence="1 2" key="1">
    <citation type="submission" date="2023-07" db="EMBL/GenBank/DDBJ databases">
        <title>Genomic Encyclopedia of Type Strains, Phase IV (KMG-IV): sequencing the most valuable type-strain genomes for metagenomic binning, comparative biology and taxonomic classification.</title>
        <authorList>
            <person name="Goeker M."/>
        </authorList>
    </citation>
    <scope>NUCLEOTIDE SEQUENCE [LARGE SCALE GENOMIC DNA]</scope>
    <source>
        <strain evidence="1 2">DSM 4006</strain>
    </source>
</reference>
<dbReference type="EMBL" id="JAUSTP010000001">
    <property type="protein sequence ID" value="MDQ0188460.1"/>
    <property type="molecule type" value="Genomic_DNA"/>
</dbReference>
<evidence type="ECO:0000313" key="2">
    <source>
        <dbReference type="Proteomes" id="UP001232973"/>
    </source>
</evidence>
<proteinExistence type="predicted"/>
<keyword evidence="2" id="KW-1185">Reference proteome</keyword>
<dbReference type="Proteomes" id="UP001232973">
    <property type="component" value="Unassembled WGS sequence"/>
</dbReference>
<protein>
    <submittedName>
        <fullName evidence="1">Uncharacterized protein YuzB (UPF0349 family)</fullName>
    </submittedName>
</protein>
<sequence length="105" mass="11563">MATTMSVKWCKKNLEHYSQHVYEMLKEEYPDVPMEVADCVDHCGLCTDVPFAMRNNAVIGGRDPRGLYMKLKQGMAFLSKPALPGTYAAVTAEAGDTAETSTAEK</sequence>
<gene>
    <name evidence="1" type="ORF">J2S03_000264</name>
</gene>
<accession>A0ABT9XDV3</accession>
<name>A0ABT9XDV3_9BACL</name>
<dbReference type="Pfam" id="PF07293">
    <property type="entry name" value="DUF1450"/>
    <property type="match status" value="1"/>
</dbReference>
<organism evidence="1 2">
    <name type="scientific">Alicyclobacillus cycloheptanicus</name>
    <dbReference type="NCBI Taxonomy" id="1457"/>
    <lineage>
        <taxon>Bacteria</taxon>
        <taxon>Bacillati</taxon>
        <taxon>Bacillota</taxon>
        <taxon>Bacilli</taxon>
        <taxon>Bacillales</taxon>
        <taxon>Alicyclobacillaceae</taxon>
        <taxon>Alicyclobacillus</taxon>
    </lineage>
</organism>
<dbReference type="InterPro" id="IPR009910">
    <property type="entry name" value="DUF1450"/>
</dbReference>
<evidence type="ECO:0000313" key="1">
    <source>
        <dbReference type="EMBL" id="MDQ0188460.1"/>
    </source>
</evidence>
<dbReference type="RefSeq" id="WP_274455861.1">
    <property type="nucleotide sequence ID" value="NZ_CP067097.1"/>
</dbReference>
<comment type="caution">
    <text evidence="1">The sequence shown here is derived from an EMBL/GenBank/DDBJ whole genome shotgun (WGS) entry which is preliminary data.</text>
</comment>